<keyword evidence="1" id="KW-0732">Signal</keyword>
<gene>
    <name evidence="2" type="ORF">AQ619_12985</name>
</gene>
<protein>
    <submittedName>
        <fullName evidence="2">Uncharacterized protein</fullName>
    </submittedName>
</protein>
<organism evidence="2 3">
    <name type="scientific">Caulobacter henricii</name>
    <dbReference type="NCBI Taxonomy" id="69395"/>
    <lineage>
        <taxon>Bacteria</taxon>
        <taxon>Pseudomonadati</taxon>
        <taxon>Pseudomonadota</taxon>
        <taxon>Alphaproteobacteria</taxon>
        <taxon>Caulobacterales</taxon>
        <taxon>Caulobacteraceae</taxon>
        <taxon>Caulobacter</taxon>
    </lineage>
</organism>
<keyword evidence="3" id="KW-1185">Reference proteome</keyword>
<sequence>MNMVRIAAVCAAFLALSASGASAQQAGYVFLQCEFTGKDAGSSPPQFRIGNGRWDQLVDGAWRYAGGSDCGGERTTAEGAARTHCTFGENEYRMATSYYRQEPTTTTRTISRVTGSYRITERKYPPSRPGFDMTVQCQPIAEPKTP</sequence>
<feature type="signal peptide" evidence="1">
    <location>
        <begin position="1"/>
        <end position="23"/>
    </location>
</feature>
<dbReference type="AlphaFoldDB" id="A0A0P0P110"/>
<evidence type="ECO:0000313" key="3">
    <source>
        <dbReference type="Proteomes" id="UP000056905"/>
    </source>
</evidence>
<dbReference type="EMBL" id="CP013002">
    <property type="protein sequence ID" value="ALL14179.1"/>
    <property type="molecule type" value="Genomic_DNA"/>
</dbReference>
<reference evidence="2 3" key="1">
    <citation type="submission" date="2015-10" db="EMBL/GenBank/DDBJ databases">
        <title>Conservation of the essential genome among Caulobacter and Brevundimonas species.</title>
        <authorList>
            <person name="Scott D."/>
            <person name="Ely B."/>
        </authorList>
    </citation>
    <scope>NUCLEOTIDE SEQUENCE [LARGE SCALE GENOMIC DNA]</scope>
    <source>
        <strain evidence="2 3">CB4</strain>
    </source>
</reference>
<dbReference type="KEGG" id="chq:AQ619_12985"/>
<evidence type="ECO:0000313" key="2">
    <source>
        <dbReference type="EMBL" id="ALL14179.1"/>
    </source>
</evidence>
<feature type="chain" id="PRO_5006052639" evidence="1">
    <location>
        <begin position="24"/>
        <end position="146"/>
    </location>
</feature>
<evidence type="ECO:0000256" key="1">
    <source>
        <dbReference type="SAM" id="SignalP"/>
    </source>
</evidence>
<accession>A0A0P0P110</accession>
<dbReference type="Proteomes" id="UP000056905">
    <property type="component" value="Chromosome"/>
</dbReference>
<proteinExistence type="predicted"/>
<name>A0A0P0P110_9CAUL</name>